<comment type="caution">
    <text evidence="3">The sequence shown here is derived from an EMBL/GenBank/DDBJ whole genome shotgun (WGS) entry which is preliminary data.</text>
</comment>
<feature type="coiled-coil region" evidence="1">
    <location>
        <begin position="111"/>
        <end position="156"/>
    </location>
</feature>
<dbReference type="Proteomes" id="UP000076584">
    <property type="component" value="Unassembled WGS sequence"/>
</dbReference>
<reference evidence="3 4" key="1">
    <citation type="submission" date="2015-06" db="EMBL/GenBank/DDBJ databases">
        <title>Survival trade-offs in plant roots during colonization by closely related pathogenic and mutualistic fungi.</title>
        <authorList>
            <person name="Hacquard S."/>
            <person name="Kracher B."/>
            <person name="Hiruma K."/>
            <person name="Weinman A."/>
            <person name="Muench P."/>
            <person name="Garrido Oter R."/>
            <person name="Ver Loren van Themaat E."/>
            <person name="Dallerey J.-F."/>
            <person name="Damm U."/>
            <person name="Henrissat B."/>
            <person name="Lespinet O."/>
            <person name="Thon M."/>
            <person name="Kemen E."/>
            <person name="McHardy A.C."/>
            <person name="Schulze-Lefert P."/>
            <person name="O'Connell R.J."/>
        </authorList>
    </citation>
    <scope>NUCLEOTIDE SEQUENCE [LARGE SCALE GENOMIC DNA]</scope>
    <source>
        <strain evidence="3 4">MAFF 238704</strain>
    </source>
</reference>
<evidence type="ECO:0000313" key="3">
    <source>
        <dbReference type="EMBL" id="KZL63331.1"/>
    </source>
</evidence>
<feature type="compositionally biased region" description="Acidic residues" evidence="2">
    <location>
        <begin position="1"/>
        <end position="15"/>
    </location>
</feature>
<keyword evidence="1" id="KW-0175">Coiled coil</keyword>
<dbReference type="EMBL" id="LFIW01002823">
    <property type="protein sequence ID" value="KZL63331.1"/>
    <property type="molecule type" value="Genomic_DNA"/>
</dbReference>
<protein>
    <submittedName>
        <fullName evidence="3">Uncharacterized protein</fullName>
    </submittedName>
</protein>
<organism evidence="3 4">
    <name type="scientific">Colletotrichum incanum</name>
    <name type="common">Soybean anthracnose fungus</name>
    <dbReference type="NCBI Taxonomy" id="1573173"/>
    <lineage>
        <taxon>Eukaryota</taxon>
        <taxon>Fungi</taxon>
        <taxon>Dikarya</taxon>
        <taxon>Ascomycota</taxon>
        <taxon>Pezizomycotina</taxon>
        <taxon>Sordariomycetes</taxon>
        <taxon>Hypocreomycetidae</taxon>
        <taxon>Glomerellales</taxon>
        <taxon>Glomerellaceae</taxon>
        <taxon>Colletotrichum</taxon>
        <taxon>Colletotrichum spaethianum species complex</taxon>
    </lineage>
</organism>
<feature type="compositionally biased region" description="Basic and acidic residues" evidence="2">
    <location>
        <begin position="64"/>
        <end position="73"/>
    </location>
</feature>
<proteinExistence type="predicted"/>
<gene>
    <name evidence="3" type="ORF">CI238_10367</name>
</gene>
<keyword evidence="4" id="KW-1185">Reference proteome</keyword>
<accession>A0A166LBS8</accession>
<evidence type="ECO:0000313" key="4">
    <source>
        <dbReference type="Proteomes" id="UP000076584"/>
    </source>
</evidence>
<evidence type="ECO:0000256" key="2">
    <source>
        <dbReference type="SAM" id="MobiDB-lite"/>
    </source>
</evidence>
<name>A0A166LBS8_COLIC</name>
<evidence type="ECO:0000256" key="1">
    <source>
        <dbReference type="SAM" id="Coils"/>
    </source>
</evidence>
<dbReference type="AlphaFoldDB" id="A0A166LBS8"/>
<feature type="region of interest" description="Disordered" evidence="2">
    <location>
        <begin position="1"/>
        <end position="86"/>
    </location>
</feature>
<sequence>MADPIEAEIVVDPDDGPNSTAKRPIRAVKPTIKIRTATRQEEETAQQPKRTIRTAMRSISTEGSTERTSDTRRSSSGGGSSGSNDGRAMLQKALELLVESRTESQWLREALERQEETIRDLSLKLDDTIKRMNEELKQSREELKLVREQLETMAANATHSLPLSYADAARSAPSSQPTNLRTLSSFNTTPSNFSDTLYCIINTAYAESEAID</sequence>